<dbReference type="Proteomes" id="UP000636949">
    <property type="component" value="Unassembled WGS sequence"/>
</dbReference>
<accession>A0A8J2Z2J3</accession>
<proteinExistence type="predicted"/>
<reference evidence="1" key="2">
    <citation type="submission" date="2020-09" db="EMBL/GenBank/DDBJ databases">
        <authorList>
            <person name="Sun Q."/>
            <person name="Zhou Y."/>
        </authorList>
    </citation>
    <scope>NUCLEOTIDE SEQUENCE</scope>
    <source>
        <strain evidence="1">CGMCC 1.15758</strain>
    </source>
</reference>
<organism evidence="1 2">
    <name type="scientific">Cysteiniphilum litorale</name>
    <dbReference type="NCBI Taxonomy" id="2056700"/>
    <lineage>
        <taxon>Bacteria</taxon>
        <taxon>Pseudomonadati</taxon>
        <taxon>Pseudomonadota</taxon>
        <taxon>Gammaproteobacteria</taxon>
        <taxon>Thiotrichales</taxon>
        <taxon>Fastidiosibacteraceae</taxon>
        <taxon>Cysteiniphilum</taxon>
    </lineage>
</organism>
<reference evidence="1" key="1">
    <citation type="journal article" date="2014" name="Int. J. Syst. Evol. Microbiol.">
        <title>Complete genome sequence of Corynebacterium casei LMG S-19264T (=DSM 44701T), isolated from a smear-ripened cheese.</title>
        <authorList>
            <consortium name="US DOE Joint Genome Institute (JGI-PGF)"/>
            <person name="Walter F."/>
            <person name="Albersmeier A."/>
            <person name="Kalinowski J."/>
            <person name="Ruckert C."/>
        </authorList>
    </citation>
    <scope>NUCLEOTIDE SEQUENCE</scope>
    <source>
        <strain evidence="1">CGMCC 1.15758</strain>
    </source>
</reference>
<comment type="caution">
    <text evidence="1">The sequence shown here is derived from an EMBL/GenBank/DDBJ whole genome shotgun (WGS) entry which is preliminary data.</text>
</comment>
<dbReference type="AlphaFoldDB" id="A0A8J2Z2J3"/>
<evidence type="ECO:0000313" key="2">
    <source>
        <dbReference type="Proteomes" id="UP000636949"/>
    </source>
</evidence>
<dbReference type="OrthoDB" id="6113916at2"/>
<dbReference type="EMBL" id="BMJS01000002">
    <property type="protein sequence ID" value="GGF89688.1"/>
    <property type="molecule type" value="Genomic_DNA"/>
</dbReference>
<dbReference type="RefSeq" id="WP_117001479.1">
    <property type="nucleotide sequence ID" value="NZ_BMJS01000002.1"/>
</dbReference>
<protein>
    <submittedName>
        <fullName evidence="1">Molecular chaperone DnaJ</fullName>
    </submittedName>
</protein>
<gene>
    <name evidence="1" type="ORF">GCM10010995_03800</name>
</gene>
<keyword evidence="2" id="KW-1185">Reference proteome</keyword>
<evidence type="ECO:0000313" key="1">
    <source>
        <dbReference type="EMBL" id="GGF89688.1"/>
    </source>
</evidence>
<name>A0A8J2Z2J3_9GAMM</name>
<sequence>MANNALDMVAESKDAKELNGFQALWRKIESCEQRNAKAVIKVDKLYSDYQSILLPHEKLYGASHCKLVGHLLSFVPSKDLKKNDKLSLLEYLSDHFDKMESAPHLYDSSELSKLQEENDKYYQKYFAKELKEDIEADYDELKSMLSMALGEDIDLPDEALKEAIMAGDFSKVESLLAEVKQAYIDKRSDEKDDAWDDYEFNYYRDEDDETSKVTEIFKASQLTKMYKKIANVIHPDKEQDPLKKEQRHKQMQALLLAKKEADVFTLIKMYQEFVPEGEYFLDDSAMEHIEHLLQMRIQKLNREHREIFNSQGHKSYIWKAYSLTSKKKTLEKMNQHIAEIKQHIAIMDDKVKMLDSVKKVKKMLQRSYF</sequence>